<comment type="caution">
    <text evidence="2">The sequence shown here is derived from an EMBL/GenBank/DDBJ whole genome shotgun (WGS) entry which is preliminary data.</text>
</comment>
<organism evidence="2 3">
    <name type="scientific">Araneus ventricosus</name>
    <name type="common">Orbweaver spider</name>
    <name type="synonym">Epeira ventricosa</name>
    <dbReference type="NCBI Taxonomy" id="182803"/>
    <lineage>
        <taxon>Eukaryota</taxon>
        <taxon>Metazoa</taxon>
        <taxon>Ecdysozoa</taxon>
        <taxon>Arthropoda</taxon>
        <taxon>Chelicerata</taxon>
        <taxon>Arachnida</taxon>
        <taxon>Araneae</taxon>
        <taxon>Araneomorphae</taxon>
        <taxon>Entelegynae</taxon>
        <taxon>Araneoidea</taxon>
        <taxon>Araneidae</taxon>
        <taxon>Araneus</taxon>
    </lineage>
</organism>
<proteinExistence type="predicted"/>
<evidence type="ECO:0000313" key="3">
    <source>
        <dbReference type="Proteomes" id="UP000499080"/>
    </source>
</evidence>
<dbReference type="OrthoDB" id="422839at2759"/>
<dbReference type="EMBL" id="BGPR01000723">
    <property type="protein sequence ID" value="GBM33048.1"/>
    <property type="molecule type" value="Genomic_DNA"/>
</dbReference>
<gene>
    <name evidence="2" type="ORF">AVEN_126051_1</name>
</gene>
<reference evidence="2 3" key="1">
    <citation type="journal article" date="2019" name="Sci. Rep.">
        <title>Orb-weaving spider Araneus ventricosus genome elucidates the spidroin gene catalogue.</title>
        <authorList>
            <person name="Kono N."/>
            <person name="Nakamura H."/>
            <person name="Ohtoshi R."/>
            <person name="Moran D.A.P."/>
            <person name="Shinohara A."/>
            <person name="Yoshida Y."/>
            <person name="Fujiwara M."/>
            <person name="Mori M."/>
            <person name="Tomita M."/>
            <person name="Arakawa K."/>
        </authorList>
    </citation>
    <scope>NUCLEOTIDE SEQUENCE [LARGE SCALE GENOMIC DNA]</scope>
</reference>
<evidence type="ECO:0000313" key="2">
    <source>
        <dbReference type="EMBL" id="GBM33048.1"/>
    </source>
</evidence>
<name>A0A4Y2EXW3_ARAVE</name>
<feature type="non-terminal residue" evidence="2">
    <location>
        <position position="78"/>
    </location>
</feature>
<dbReference type="AlphaFoldDB" id="A0A4Y2EXW3"/>
<feature type="compositionally biased region" description="Low complexity" evidence="1">
    <location>
        <begin position="37"/>
        <end position="47"/>
    </location>
</feature>
<protein>
    <submittedName>
        <fullName evidence="2">Uncharacterized protein</fullName>
    </submittedName>
</protein>
<dbReference type="Proteomes" id="UP000499080">
    <property type="component" value="Unassembled WGS sequence"/>
</dbReference>
<sequence>MRLCYVCRRQITLPSCFTEIKEELPQQPVKGEKVHRNNNSKNTNTANPVFTASPNEESLCRKHLDIGQWSFMSHGQRP</sequence>
<feature type="region of interest" description="Disordered" evidence="1">
    <location>
        <begin position="27"/>
        <end position="52"/>
    </location>
</feature>
<keyword evidence="3" id="KW-1185">Reference proteome</keyword>
<evidence type="ECO:0000256" key="1">
    <source>
        <dbReference type="SAM" id="MobiDB-lite"/>
    </source>
</evidence>
<accession>A0A4Y2EXW3</accession>